<protein>
    <submittedName>
        <fullName evidence="1">Uncharacterized protein</fullName>
    </submittedName>
</protein>
<evidence type="ECO:0000313" key="2">
    <source>
        <dbReference type="Proteomes" id="UP000770717"/>
    </source>
</evidence>
<accession>A0A8J6K4J3</accession>
<gene>
    <name evidence="1" type="ORF">GDO78_013487</name>
</gene>
<comment type="caution">
    <text evidence="1">The sequence shown here is derived from an EMBL/GenBank/DDBJ whole genome shotgun (WGS) entry which is preliminary data.</text>
</comment>
<name>A0A8J6K4J3_ELECQ</name>
<dbReference type="Proteomes" id="UP000770717">
    <property type="component" value="Unassembled WGS sequence"/>
</dbReference>
<keyword evidence="2" id="KW-1185">Reference proteome</keyword>
<evidence type="ECO:0000313" key="1">
    <source>
        <dbReference type="EMBL" id="KAG9478475.1"/>
    </source>
</evidence>
<sequence>MYYIILLHSAGWDDFIKRIGILVMRSPFFFPAHKVLHSFKNTTSIQKAAVIICSIATSNRKMKSKVGPQVLLFYFLPILTWQLENLS</sequence>
<dbReference type="AlphaFoldDB" id="A0A8J6K4J3"/>
<dbReference type="EMBL" id="WNTK01000009">
    <property type="protein sequence ID" value="KAG9478475.1"/>
    <property type="molecule type" value="Genomic_DNA"/>
</dbReference>
<organism evidence="1 2">
    <name type="scientific">Eleutherodactylus coqui</name>
    <name type="common">Puerto Rican coqui</name>
    <dbReference type="NCBI Taxonomy" id="57060"/>
    <lineage>
        <taxon>Eukaryota</taxon>
        <taxon>Metazoa</taxon>
        <taxon>Chordata</taxon>
        <taxon>Craniata</taxon>
        <taxon>Vertebrata</taxon>
        <taxon>Euteleostomi</taxon>
        <taxon>Amphibia</taxon>
        <taxon>Batrachia</taxon>
        <taxon>Anura</taxon>
        <taxon>Neobatrachia</taxon>
        <taxon>Hyloidea</taxon>
        <taxon>Eleutherodactylidae</taxon>
        <taxon>Eleutherodactylinae</taxon>
        <taxon>Eleutherodactylus</taxon>
        <taxon>Eleutherodactylus</taxon>
    </lineage>
</organism>
<proteinExistence type="predicted"/>
<reference evidence="1" key="1">
    <citation type="thesis" date="2020" institute="ProQuest LLC" country="789 East Eisenhower Parkway, Ann Arbor, MI, USA">
        <title>Comparative Genomics and Chromosome Evolution.</title>
        <authorList>
            <person name="Mudd A.B."/>
        </authorList>
    </citation>
    <scope>NUCLEOTIDE SEQUENCE</scope>
    <source>
        <strain evidence="1">HN-11 Male</strain>
        <tissue evidence="1">Kidney and liver</tissue>
    </source>
</reference>